<organism evidence="1">
    <name type="scientific">mine drainage metagenome</name>
    <dbReference type="NCBI Taxonomy" id="410659"/>
    <lineage>
        <taxon>unclassified sequences</taxon>
        <taxon>metagenomes</taxon>
        <taxon>ecological metagenomes</taxon>
    </lineage>
</organism>
<dbReference type="AlphaFoldDB" id="E6QP86"/>
<proteinExistence type="predicted"/>
<reference evidence="1" key="1">
    <citation type="submission" date="2009-10" db="EMBL/GenBank/DDBJ databases">
        <title>Diversity of trophic interactions inside an arsenic-rich microbial ecosystem.</title>
        <authorList>
            <person name="Bertin P.N."/>
            <person name="Heinrich-Salmeron A."/>
            <person name="Pelletier E."/>
            <person name="Goulhen-Chollet F."/>
            <person name="Arsene-Ploetze F."/>
            <person name="Gallien S."/>
            <person name="Calteau A."/>
            <person name="Vallenet D."/>
            <person name="Casiot C."/>
            <person name="Chane-Woon-Ming B."/>
            <person name="Giloteaux L."/>
            <person name="Barakat M."/>
            <person name="Bonnefoy V."/>
            <person name="Bruneel O."/>
            <person name="Chandler M."/>
            <person name="Cleiss J."/>
            <person name="Duran R."/>
            <person name="Elbaz-Poulichet F."/>
            <person name="Fonknechten N."/>
            <person name="Lauga B."/>
            <person name="Mornico D."/>
            <person name="Ortet P."/>
            <person name="Schaeffer C."/>
            <person name="Siguier P."/>
            <person name="Alexander Thil Smith A."/>
            <person name="Van Dorsselaer A."/>
            <person name="Weissenbach J."/>
            <person name="Medigue C."/>
            <person name="Le Paslier D."/>
        </authorList>
    </citation>
    <scope>NUCLEOTIDE SEQUENCE</scope>
</reference>
<gene>
    <name evidence="1" type="ORF">CARN6_2603</name>
</gene>
<accession>E6QP86</accession>
<protein>
    <submittedName>
        <fullName evidence="1">Uncharacterized protein</fullName>
    </submittedName>
</protein>
<sequence length="180" mass="17533">MLLQLWNVQDASFNPSGLAGILPGGAGGNAVAGSVPSPMLGGATAQPIMRAVIDNTAANPAIPGKLLVRDYIAANTGGALYIQNTTASIAAPALGYGIVNSAAASQGGVAYLVVDGPVQALCSTINGVTIAPGTLLGADANGNLEAIASPAFGEVLAISVGAMNYNITGPVGTDVILGGY</sequence>
<evidence type="ECO:0000313" key="1">
    <source>
        <dbReference type="EMBL" id="CBI09057.1"/>
    </source>
</evidence>
<comment type="caution">
    <text evidence="1">The sequence shown here is derived from an EMBL/GenBank/DDBJ whole genome shotgun (WGS) entry which is preliminary data.</text>
</comment>
<name>E6QP86_9ZZZZ</name>
<dbReference type="EMBL" id="CABQ01000312">
    <property type="protein sequence ID" value="CBI09057.1"/>
    <property type="molecule type" value="Genomic_DNA"/>
</dbReference>